<dbReference type="Proteomes" id="UP000051276">
    <property type="component" value="Unassembled WGS sequence"/>
</dbReference>
<keyword evidence="8 12" id="KW-1133">Transmembrane helix</keyword>
<evidence type="ECO:0000256" key="7">
    <source>
        <dbReference type="ARBA" id="ARBA00022833"/>
    </source>
</evidence>
<keyword evidence="7 11" id="KW-0862">Zinc</keyword>
<comment type="cofactor">
    <cofactor evidence="11">
        <name>Zn(2+)</name>
        <dbReference type="ChEBI" id="CHEBI:29105"/>
    </cofactor>
    <text evidence="11">Binds 1 zinc ion per subunit.</text>
</comment>
<evidence type="ECO:0000256" key="9">
    <source>
        <dbReference type="ARBA" id="ARBA00023049"/>
    </source>
</evidence>
<evidence type="ECO:0000256" key="2">
    <source>
        <dbReference type="ARBA" id="ARBA00022475"/>
    </source>
</evidence>
<evidence type="ECO:0000256" key="1">
    <source>
        <dbReference type="ARBA" id="ARBA00004651"/>
    </source>
</evidence>
<feature type="transmembrane region" description="Helical" evidence="12">
    <location>
        <begin position="140"/>
        <end position="160"/>
    </location>
</feature>
<sequence>MVSFLSLLGWVLWGVDGIFWLLLLGFVLLLFNPVASPWLIMRMYRATRLTSVKAPTLDSTLRELAHRAGLHRVPELFYVPSPMVNAFTVGSRNEAVIAVTDGLLRSLDTRETVGVLAHEVSHVRNNDMWVMGMADLFSRLTSLLSLLGQFLLLLNLPLIVMSNVSINWFAILLLIFAPNLSALAQLGLSRTREYEADLSAARLTGDPEGLANALVKIEQRSGSLLERLFLPGRRIPEPSLLRTHPPTKERVRRLMALKPPVVEPLSFIRRERGFLQDDAPVYLVSRRP</sequence>
<keyword evidence="10 12" id="KW-0472">Membrane</keyword>
<organism evidence="14 15">
    <name type="scientific">endosymbiont of Ridgeia piscesae</name>
    <dbReference type="NCBI Taxonomy" id="54398"/>
    <lineage>
        <taxon>Bacteria</taxon>
        <taxon>Pseudomonadati</taxon>
        <taxon>Pseudomonadota</taxon>
        <taxon>Gammaproteobacteria</taxon>
        <taxon>sulfur-oxidizing symbionts</taxon>
    </lineage>
</organism>
<dbReference type="Gene3D" id="3.30.2010.10">
    <property type="entry name" value="Metalloproteases ('zincins'), catalytic domain"/>
    <property type="match status" value="1"/>
</dbReference>
<evidence type="ECO:0000256" key="5">
    <source>
        <dbReference type="ARBA" id="ARBA00022723"/>
    </source>
</evidence>
<dbReference type="PANTHER" id="PTHR43221">
    <property type="entry name" value="PROTEASE HTPX"/>
    <property type="match status" value="1"/>
</dbReference>
<proteinExistence type="inferred from homology"/>
<feature type="transmembrane region" description="Helical" evidence="12">
    <location>
        <begin position="20"/>
        <end position="40"/>
    </location>
</feature>
<dbReference type="GO" id="GO:0046872">
    <property type="term" value="F:metal ion binding"/>
    <property type="evidence" value="ECO:0007669"/>
    <property type="project" value="UniProtKB-KW"/>
</dbReference>
<protein>
    <submittedName>
        <fullName evidence="14">Heat shock protein HtpX</fullName>
    </submittedName>
</protein>
<evidence type="ECO:0000313" key="14">
    <source>
        <dbReference type="EMBL" id="KRT56746.1"/>
    </source>
</evidence>
<feature type="transmembrane region" description="Helical" evidence="12">
    <location>
        <begin position="166"/>
        <end position="188"/>
    </location>
</feature>
<evidence type="ECO:0000256" key="4">
    <source>
        <dbReference type="ARBA" id="ARBA00022692"/>
    </source>
</evidence>
<dbReference type="InterPro" id="IPR050083">
    <property type="entry name" value="HtpX_protease"/>
</dbReference>
<evidence type="ECO:0000313" key="15">
    <source>
        <dbReference type="Proteomes" id="UP000051276"/>
    </source>
</evidence>
<dbReference type="GO" id="GO:0005886">
    <property type="term" value="C:plasma membrane"/>
    <property type="evidence" value="ECO:0007669"/>
    <property type="project" value="UniProtKB-SubCell"/>
</dbReference>
<evidence type="ECO:0000256" key="6">
    <source>
        <dbReference type="ARBA" id="ARBA00022801"/>
    </source>
</evidence>
<dbReference type="CDD" id="cd07339">
    <property type="entry name" value="M48B_HtpX_like"/>
    <property type="match status" value="1"/>
</dbReference>
<keyword evidence="3 11" id="KW-0645">Protease</keyword>
<dbReference type="GO" id="GO:0006508">
    <property type="term" value="P:proteolysis"/>
    <property type="evidence" value="ECO:0007669"/>
    <property type="project" value="UniProtKB-KW"/>
</dbReference>
<keyword evidence="14" id="KW-0346">Stress response</keyword>
<evidence type="ECO:0000256" key="8">
    <source>
        <dbReference type="ARBA" id="ARBA00022989"/>
    </source>
</evidence>
<evidence type="ECO:0000256" key="12">
    <source>
        <dbReference type="SAM" id="Phobius"/>
    </source>
</evidence>
<keyword evidence="6 11" id="KW-0378">Hydrolase</keyword>
<dbReference type="EMBL" id="LMXI01000674">
    <property type="protein sequence ID" value="KRT56746.1"/>
    <property type="molecule type" value="Genomic_DNA"/>
</dbReference>
<evidence type="ECO:0000259" key="13">
    <source>
        <dbReference type="Pfam" id="PF01435"/>
    </source>
</evidence>
<dbReference type="AlphaFoldDB" id="A0A0T5Z1L9"/>
<dbReference type="Pfam" id="PF01435">
    <property type="entry name" value="Peptidase_M48"/>
    <property type="match status" value="1"/>
</dbReference>
<comment type="caution">
    <text evidence="14">The sequence shown here is derived from an EMBL/GenBank/DDBJ whole genome shotgun (WGS) entry which is preliminary data.</text>
</comment>
<dbReference type="GO" id="GO:0004222">
    <property type="term" value="F:metalloendopeptidase activity"/>
    <property type="evidence" value="ECO:0007669"/>
    <property type="project" value="InterPro"/>
</dbReference>
<name>A0A0T5Z1L9_9GAMM</name>
<comment type="similarity">
    <text evidence="11">Belongs to the peptidase M48 family.</text>
</comment>
<gene>
    <name evidence="14" type="ORF">Ga0076813_10204</name>
</gene>
<keyword evidence="9 11" id="KW-0482">Metalloprotease</keyword>
<accession>A0A0T5Z1L9</accession>
<keyword evidence="2" id="KW-1003">Cell membrane</keyword>
<dbReference type="PANTHER" id="PTHR43221:SF1">
    <property type="entry name" value="PROTEASE HTPX"/>
    <property type="match status" value="1"/>
</dbReference>
<dbReference type="InterPro" id="IPR001915">
    <property type="entry name" value="Peptidase_M48"/>
</dbReference>
<keyword evidence="5" id="KW-0479">Metal-binding</keyword>
<feature type="domain" description="Peptidase M48" evidence="13">
    <location>
        <begin position="53"/>
        <end position="256"/>
    </location>
</feature>
<dbReference type="STRING" id="54398.Ga0074115_10658"/>
<evidence type="ECO:0000256" key="11">
    <source>
        <dbReference type="RuleBase" id="RU003983"/>
    </source>
</evidence>
<keyword evidence="4 12" id="KW-0812">Transmembrane</keyword>
<comment type="subcellular location">
    <subcellularLocation>
        <location evidence="1">Cell membrane</location>
        <topology evidence="1">Multi-pass membrane protein</topology>
    </subcellularLocation>
</comment>
<evidence type="ECO:0000256" key="3">
    <source>
        <dbReference type="ARBA" id="ARBA00022670"/>
    </source>
</evidence>
<evidence type="ECO:0000256" key="10">
    <source>
        <dbReference type="ARBA" id="ARBA00023136"/>
    </source>
</evidence>
<reference evidence="14 15" key="1">
    <citation type="submission" date="2015-11" db="EMBL/GenBank/DDBJ databases">
        <title>The genome of Candidatus Endoriftia persephone in Ridgeia piscesae and population structure of the North Eastern Pacific vestimentiferan symbionts.</title>
        <authorList>
            <person name="Perez M."/>
            <person name="Juniper K.S."/>
        </authorList>
    </citation>
    <scope>NUCLEOTIDE SEQUENCE [LARGE SCALE GENOMIC DNA]</scope>
    <source>
        <strain evidence="14">Ind10</strain>
    </source>
</reference>